<dbReference type="AlphaFoldDB" id="M0QNG1"/>
<dbReference type="STRING" id="1223545.GS4_30_00050"/>
<reference evidence="2 3" key="1">
    <citation type="submission" date="2013-01" db="EMBL/GenBank/DDBJ databases">
        <title>Whole genome shotgun sequence of Gordonia soli NBRC 108243.</title>
        <authorList>
            <person name="Isaki-Nakamura S."/>
            <person name="Hosoyama A."/>
            <person name="Tsuchikane K."/>
            <person name="Ando Y."/>
            <person name="Baba S."/>
            <person name="Ohji S."/>
            <person name="Hamada M."/>
            <person name="Tamura T."/>
            <person name="Yamazoe A."/>
            <person name="Yamazaki S."/>
            <person name="Fujita N."/>
        </authorList>
    </citation>
    <scope>NUCLEOTIDE SEQUENCE [LARGE SCALE GENOMIC DNA]</scope>
    <source>
        <strain evidence="2 3">NBRC 108243</strain>
    </source>
</reference>
<feature type="region of interest" description="Disordered" evidence="1">
    <location>
        <begin position="1"/>
        <end position="61"/>
    </location>
</feature>
<comment type="caution">
    <text evidence="2">The sequence shown here is derived from an EMBL/GenBank/DDBJ whole genome shotgun (WGS) entry which is preliminary data.</text>
</comment>
<dbReference type="Proteomes" id="UP000011666">
    <property type="component" value="Unassembled WGS sequence"/>
</dbReference>
<name>M0QNG1_9ACTN</name>
<proteinExistence type="predicted"/>
<accession>M0QNG1</accession>
<evidence type="ECO:0000313" key="3">
    <source>
        <dbReference type="Proteomes" id="UP000011666"/>
    </source>
</evidence>
<organism evidence="2 3">
    <name type="scientific">Gordonia soli NBRC 108243</name>
    <dbReference type="NCBI Taxonomy" id="1223545"/>
    <lineage>
        <taxon>Bacteria</taxon>
        <taxon>Bacillati</taxon>
        <taxon>Actinomycetota</taxon>
        <taxon>Actinomycetes</taxon>
        <taxon>Mycobacteriales</taxon>
        <taxon>Gordoniaceae</taxon>
        <taxon>Gordonia</taxon>
    </lineage>
</organism>
<gene>
    <name evidence="2" type="ORF">GS4_30_00050</name>
</gene>
<sequence length="83" mass="9017">MRPTPYAENMRQQAKEFRPGPDASEMSWGTGLTPPGLEDAPPSEGGRYHGKAPKLDSETADGLRSVADELAQRRALRNRPGPS</sequence>
<evidence type="ECO:0000313" key="2">
    <source>
        <dbReference type="EMBL" id="GAC69934.1"/>
    </source>
</evidence>
<protein>
    <submittedName>
        <fullName evidence="2">Uncharacterized protein</fullName>
    </submittedName>
</protein>
<keyword evidence="3" id="KW-1185">Reference proteome</keyword>
<evidence type="ECO:0000256" key="1">
    <source>
        <dbReference type="SAM" id="MobiDB-lite"/>
    </source>
</evidence>
<dbReference type="EMBL" id="BANX01000030">
    <property type="protein sequence ID" value="GAC69934.1"/>
    <property type="molecule type" value="Genomic_DNA"/>
</dbReference>